<dbReference type="PANTHER" id="PTHR43798:SF5">
    <property type="entry name" value="MONOACYLGLYCEROL LIPASE ABHD6"/>
    <property type="match status" value="1"/>
</dbReference>
<comment type="caution">
    <text evidence="3">The sequence shown here is derived from an EMBL/GenBank/DDBJ whole genome shotgun (WGS) entry which is preliminary data.</text>
</comment>
<organism evidence="3 4">
    <name type="scientific">Streptomyces carminius</name>
    <dbReference type="NCBI Taxonomy" id="2665496"/>
    <lineage>
        <taxon>Bacteria</taxon>
        <taxon>Bacillati</taxon>
        <taxon>Actinomycetota</taxon>
        <taxon>Actinomycetes</taxon>
        <taxon>Kitasatosporales</taxon>
        <taxon>Streptomycetaceae</taxon>
        <taxon>Streptomyces</taxon>
    </lineage>
</organism>
<dbReference type="InterPro" id="IPR000073">
    <property type="entry name" value="AB_hydrolase_1"/>
</dbReference>
<dbReference type="RefSeq" id="WP_100201718.1">
    <property type="nucleotide sequence ID" value="NZ_PGGW01000039.1"/>
</dbReference>
<protein>
    <recommendedName>
        <fullName evidence="2">Thioesterase TesA-like domain-containing protein</fullName>
    </recommendedName>
</protein>
<dbReference type="InterPro" id="IPR029058">
    <property type="entry name" value="AB_hydrolase_fold"/>
</dbReference>
<proteinExistence type="predicted"/>
<gene>
    <name evidence="3" type="ORF">CUT44_10820</name>
</gene>
<feature type="region of interest" description="Disordered" evidence="1">
    <location>
        <begin position="326"/>
        <end position="357"/>
    </location>
</feature>
<dbReference type="Proteomes" id="UP000230407">
    <property type="component" value="Unassembled WGS sequence"/>
</dbReference>
<dbReference type="AlphaFoldDB" id="A0A2M8M096"/>
<dbReference type="PANTHER" id="PTHR43798">
    <property type="entry name" value="MONOACYLGLYCEROL LIPASE"/>
    <property type="match status" value="1"/>
</dbReference>
<dbReference type="GO" id="GO:0046464">
    <property type="term" value="P:acylglycerol catabolic process"/>
    <property type="evidence" value="ECO:0007669"/>
    <property type="project" value="TreeGrafter"/>
</dbReference>
<sequence>MNEPTFPRLTVAGLAACLAAGLVHQKYATLRTLAGHAGFERRRLRCGSGNIVTHHVRRGAADGPVLVCEAGLMNTSSAWLLIADHLDPSVSVVLYDRAGYRGSLRRCPEDYSFHESVCDLAEVVADTVGEDVPCVLAGHSLGGYLAHRAAAALPGRVHGLVLVDPTHPRELLHSRKQREGSRGVNLTMKLGPLAAMLGSGLLMDKKGLFAYAEGSPHYRKLRLESSVPGVWRTALREWNYSYAFMLDGGRPLDRLDVPVSVVAAESTMQGTPEHNDLYEEYLASGTGGRISTVPGSSHLSVLGSPDHAPLTAKLIQEVLQEAVRRAAVRAASDGPGASDEPAEPTESTESAARKEAA</sequence>
<dbReference type="InterPro" id="IPR050266">
    <property type="entry name" value="AB_hydrolase_sf"/>
</dbReference>
<accession>A0A2M8M096</accession>
<evidence type="ECO:0000313" key="3">
    <source>
        <dbReference type="EMBL" id="PJE97628.1"/>
    </source>
</evidence>
<evidence type="ECO:0000259" key="2">
    <source>
        <dbReference type="SMART" id="SM00824"/>
    </source>
</evidence>
<evidence type="ECO:0000313" key="4">
    <source>
        <dbReference type="Proteomes" id="UP000230407"/>
    </source>
</evidence>
<reference evidence="3 4" key="1">
    <citation type="submission" date="2017-11" db="EMBL/GenBank/DDBJ databases">
        <title>Streptomyces carmine sp. nov., a novel actinomycete isolated from Sophora alopecuroides in Xinjiang, China.</title>
        <authorList>
            <person name="Wang Y."/>
            <person name="Luo X."/>
            <person name="Wan C."/>
            <person name="Zhang L."/>
        </authorList>
    </citation>
    <scope>NUCLEOTIDE SEQUENCE [LARGE SCALE GENOMIC DNA]</scope>
    <source>
        <strain evidence="3 4">TRM SA0054</strain>
    </source>
</reference>
<dbReference type="GO" id="GO:0047372">
    <property type="term" value="F:monoacylglycerol lipase activity"/>
    <property type="evidence" value="ECO:0007669"/>
    <property type="project" value="TreeGrafter"/>
</dbReference>
<dbReference type="Gene3D" id="3.40.50.1820">
    <property type="entry name" value="alpha/beta hydrolase"/>
    <property type="match status" value="1"/>
</dbReference>
<dbReference type="GO" id="GO:0016020">
    <property type="term" value="C:membrane"/>
    <property type="evidence" value="ECO:0007669"/>
    <property type="project" value="TreeGrafter"/>
</dbReference>
<dbReference type="SMART" id="SM00824">
    <property type="entry name" value="PKS_TE"/>
    <property type="match status" value="1"/>
</dbReference>
<evidence type="ECO:0000256" key="1">
    <source>
        <dbReference type="SAM" id="MobiDB-lite"/>
    </source>
</evidence>
<dbReference type="Pfam" id="PF12697">
    <property type="entry name" value="Abhydrolase_6"/>
    <property type="match status" value="1"/>
</dbReference>
<feature type="domain" description="Thioesterase TesA-like" evidence="2">
    <location>
        <begin position="67"/>
        <end position="319"/>
    </location>
</feature>
<name>A0A2M8M096_9ACTN</name>
<dbReference type="EMBL" id="PGGW01000039">
    <property type="protein sequence ID" value="PJE97628.1"/>
    <property type="molecule type" value="Genomic_DNA"/>
</dbReference>
<dbReference type="SUPFAM" id="SSF53474">
    <property type="entry name" value="alpha/beta-Hydrolases"/>
    <property type="match status" value="1"/>
</dbReference>
<dbReference type="InterPro" id="IPR020802">
    <property type="entry name" value="TesA-like"/>
</dbReference>
<keyword evidence="4" id="KW-1185">Reference proteome</keyword>